<dbReference type="EMBL" id="CAJNOC010001328">
    <property type="protein sequence ID" value="CAF0855350.1"/>
    <property type="molecule type" value="Genomic_DNA"/>
</dbReference>
<dbReference type="PRINTS" id="PR01231">
    <property type="entry name" value="HCO3TRNSPORT"/>
</dbReference>
<dbReference type="InterPro" id="IPR003024">
    <property type="entry name" value="Na/HCO3_transpt"/>
</dbReference>
<feature type="transmembrane region" description="Helical" evidence="9">
    <location>
        <begin position="673"/>
        <end position="691"/>
    </location>
</feature>
<feature type="transmembrane region" description="Helical" evidence="9">
    <location>
        <begin position="723"/>
        <end position="742"/>
    </location>
</feature>
<dbReference type="GO" id="GO:0016323">
    <property type="term" value="C:basolateral plasma membrane"/>
    <property type="evidence" value="ECO:0007669"/>
    <property type="project" value="UniProtKB-SubCell"/>
</dbReference>
<reference evidence="12" key="1">
    <citation type="submission" date="2021-02" db="EMBL/GenBank/DDBJ databases">
        <authorList>
            <person name="Nowell W R."/>
        </authorList>
    </citation>
    <scope>NUCLEOTIDE SEQUENCE</scope>
    <source>
        <strain evidence="12">Ploen Becks lab</strain>
    </source>
</reference>
<feature type="transmembrane region" description="Helical" evidence="9">
    <location>
        <begin position="768"/>
        <end position="792"/>
    </location>
</feature>
<keyword evidence="7 9" id="KW-0406">Ion transport</keyword>
<protein>
    <recommendedName>
        <fullName evidence="9">Anion exchange protein</fullName>
    </recommendedName>
</protein>
<dbReference type="Gene3D" id="3.40.930.10">
    <property type="entry name" value="Mannitol-specific EII, Chain A"/>
    <property type="match status" value="1"/>
</dbReference>
<name>A0A813WPL4_9BILA</name>
<feature type="domain" description="Band 3 cytoplasmic" evidence="11">
    <location>
        <begin position="26"/>
        <end position="352"/>
    </location>
</feature>
<accession>A0A813WPL4</accession>
<dbReference type="SUPFAM" id="SSF55804">
    <property type="entry name" value="Phoshotransferase/anion transport protein"/>
    <property type="match status" value="1"/>
</dbReference>
<dbReference type="Gene3D" id="1.10.287.570">
    <property type="entry name" value="Helical hairpin bin"/>
    <property type="match status" value="1"/>
</dbReference>
<evidence type="ECO:0000313" key="13">
    <source>
        <dbReference type="Proteomes" id="UP000663879"/>
    </source>
</evidence>
<gene>
    <name evidence="12" type="ORF">OXX778_LOCUS9167</name>
</gene>
<dbReference type="InterPro" id="IPR013769">
    <property type="entry name" value="Band3_cytoplasmic_dom"/>
</dbReference>
<organism evidence="12 13">
    <name type="scientific">Brachionus calyciflorus</name>
    <dbReference type="NCBI Taxonomy" id="104777"/>
    <lineage>
        <taxon>Eukaryota</taxon>
        <taxon>Metazoa</taxon>
        <taxon>Spiralia</taxon>
        <taxon>Gnathifera</taxon>
        <taxon>Rotifera</taxon>
        <taxon>Eurotatoria</taxon>
        <taxon>Monogononta</taxon>
        <taxon>Pseudotrocha</taxon>
        <taxon>Ploima</taxon>
        <taxon>Brachionidae</taxon>
        <taxon>Brachionus</taxon>
    </lineage>
</organism>
<dbReference type="AlphaFoldDB" id="A0A813WPL4"/>
<dbReference type="Proteomes" id="UP000663879">
    <property type="component" value="Unassembled WGS sequence"/>
</dbReference>
<evidence type="ECO:0000256" key="8">
    <source>
        <dbReference type="ARBA" id="ARBA00023136"/>
    </source>
</evidence>
<proteinExistence type="inferred from homology"/>
<keyword evidence="8 9" id="KW-0472">Membrane</keyword>
<feature type="transmembrane region" description="Helical" evidence="9">
    <location>
        <begin position="520"/>
        <end position="542"/>
    </location>
</feature>
<dbReference type="FunFam" id="1.10.287.570:FF:000001">
    <property type="entry name" value="Anion exchange protein"/>
    <property type="match status" value="1"/>
</dbReference>
<evidence type="ECO:0000256" key="9">
    <source>
        <dbReference type="RuleBase" id="RU362035"/>
    </source>
</evidence>
<keyword evidence="13" id="KW-1185">Reference proteome</keyword>
<feature type="transmembrane region" description="Helical" evidence="9">
    <location>
        <begin position="635"/>
        <end position="653"/>
    </location>
</feature>
<dbReference type="NCBIfam" id="TIGR00834">
    <property type="entry name" value="ae"/>
    <property type="match status" value="1"/>
</dbReference>
<evidence type="ECO:0000256" key="6">
    <source>
        <dbReference type="ARBA" id="ARBA00022989"/>
    </source>
</evidence>
<feature type="transmembrane region" description="Helical" evidence="9">
    <location>
        <begin position="466"/>
        <end position="483"/>
    </location>
</feature>
<keyword evidence="5 9" id="KW-0812">Transmembrane</keyword>
<evidence type="ECO:0000256" key="5">
    <source>
        <dbReference type="ARBA" id="ARBA00022692"/>
    </source>
</evidence>
<evidence type="ECO:0000259" key="11">
    <source>
        <dbReference type="Pfam" id="PF07565"/>
    </source>
</evidence>
<feature type="transmembrane region" description="Helical" evidence="9">
    <location>
        <begin position="893"/>
        <end position="912"/>
    </location>
</feature>
<dbReference type="PRINTS" id="PR01232">
    <property type="entry name" value="NAHCO3TRSPRT"/>
</dbReference>
<dbReference type="GO" id="GO:0008509">
    <property type="term" value="F:monoatomic anion transmembrane transporter activity"/>
    <property type="evidence" value="ECO:0007669"/>
    <property type="project" value="InterPro"/>
</dbReference>
<comment type="subcellular location">
    <subcellularLocation>
        <location evidence="1">Basolateral cell membrane</location>
        <topology evidence="1">Multi-pass membrane protein</topology>
    </subcellularLocation>
    <subcellularLocation>
        <location evidence="9">Membrane</location>
        <topology evidence="9">Multi-pass membrane protein</topology>
    </subcellularLocation>
</comment>
<evidence type="ECO:0000256" key="4">
    <source>
        <dbReference type="ARBA" id="ARBA00022475"/>
    </source>
</evidence>
<dbReference type="InterPro" id="IPR016152">
    <property type="entry name" value="PTrfase/Anion_transptr"/>
</dbReference>
<keyword evidence="3 9" id="KW-0813">Transport</keyword>
<sequence>MVSNQTDLVKFSIEDNEMDAEYTPRHLFCEMDELFENSEWRESARWLKFEEEVENGGRWSKPHVATLSLHSLFELRSCLLNGATLLDFPGEDLPNIVDGIMDSVIRLHLLSEDHRENVRNVLLLKHVHQHEKEFQRQISNGEKRPFPLIKSLADLGKRASHIDMKDLGSLSHVPSSSLLAANASSLNLKQSPTQPIFELTGSQTRISKTDSKAKELLTIIGSNVSVASNLSTHKMNQNFMRKIPTGAEASNVLVGEVDFLEHQFTVFVRLAKSVILGDLTEVPVPTRFLFIILGPKGNLPRYHEIGRSVSTLMSDEIFHEVAYKAKNKHDILNAFDVFLDQVTVLPPGEWDPNIRLDPPNKLPLKEERLERLAESTKLNGSLTTVLKKEEEPHSHEFDPGLTFTGRFCGGLIDDCKRKLPWFLSDFKDGLNFQCLSSILFMYFACLSPIITFGGLLGTATDQNMSAIESLLSGAICGILYSLFSGQPMTILGSTGPVLVFETILNQFSKDNGIDYMGFRAWIGLWTCLILVIIVVTDCSALVKYITRFTEESFASLIAFIFIKESISKLIEIHKTYEYSNDPNKYVNDYLNNSNCSRCVHLGNQTIAGNFLNQKECENLGSAYQFRKDCKYSPDVFFVSVFLYIFTFLLAMTIRAFRTSRFFPSSIRSKVSDFGVVITIISAVALDSYLGFDTPKLIVPLKFETTIPTRGWFINPIERNKDKIWLAFAAVIPALLATILVFMDQHITAVIVNRKENKLKKSSGYHLDLLIVAIAIGINSLIGIPWFVAATVLSINHVLSLKKESEASAPGEKPKFLGVIEQRLTGTVVFMLIGSSVFLSTLLRKIPMPVLYGIFLYMGISSLNGIQFMQRLILFFMPEKHQPDYIFLRHVRTFKVHIFTIIQISCLAMLFIIKMNKTISILFPIMVLALVGIRKLMDYIFTQKELSYLDDIMPEIVKRSKEDGKDVGELESQEGKTHIKTDSINISTELSKTHIWQELVNSDKQLSNERDSLVYRKKKHSDSKPIYRKHDLTASPVIDEDANVPLVEKNLTISQNSIPTIVIEPSNTSKNQNNSTKL</sequence>
<dbReference type="InterPro" id="IPR003020">
    <property type="entry name" value="HCO3_transpt_euk"/>
</dbReference>
<keyword evidence="4" id="KW-1003">Cell membrane</keyword>
<feature type="transmembrane region" description="Helical" evidence="9">
    <location>
        <begin position="823"/>
        <end position="842"/>
    </location>
</feature>
<dbReference type="Pfam" id="PF07565">
    <property type="entry name" value="Band_3_cyto"/>
    <property type="match status" value="1"/>
</dbReference>
<evidence type="ECO:0000256" key="3">
    <source>
        <dbReference type="ARBA" id="ARBA00022448"/>
    </source>
</evidence>
<keyword evidence="6 9" id="KW-1133">Transmembrane helix</keyword>
<dbReference type="PANTHER" id="PTHR11453">
    <property type="entry name" value="ANION EXCHANGE PROTEIN"/>
    <property type="match status" value="1"/>
</dbReference>
<dbReference type="GO" id="GO:0008510">
    <property type="term" value="F:sodium:bicarbonate symporter activity"/>
    <property type="evidence" value="ECO:0007669"/>
    <property type="project" value="TreeGrafter"/>
</dbReference>
<dbReference type="OrthoDB" id="1735926at2759"/>
<evidence type="ECO:0000256" key="2">
    <source>
        <dbReference type="ARBA" id="ARBA00010993"/>
    </source>
</evidence>
<feature type="domain" description="Bicarbonate transporter-like transmembrane" evidence="10">
    <location>
        <begin position="406"/>
        <end position="953"/>
    </location>
</feature>
<comment type="caution">
    <text evidence="12">The sequence shown here is derived from an EMBL/GenBank/DDBJ whole genome shotgun (WGS) entry which is preliminary data.</text>
</comment>
<evidence type="ECO:0000256" key="1">
    <source>
        <dbReference type="ARBA" id="ARBA00004554"/>
    </source>
</evidence>
<dbReference type="InterPro" id="IPR011531">
    <property type="entry name" value="HCO3_transpt-like_TM_dom"/>
</dbReference>
<dbReference type="GO" id="GO:0005452">
    <property type="term" value="F:solute:inorganic anion antiporter activity"/>
    <property type="evidence" value="ECO:0007669"/>
    <property type="project" value="InterPro"/>
</dbReference>
<feature type="transmembrane region" description="Helical" evidence="9">
    <location>
        <begin position="848"/>
        <end position="872"/>
    </location>
</feature>
<dbReference type="Pfam" id="PF00955">
    <property type="entry name" value="HCO3_cotransp"/>
    <property type="match status" value="1"/>
</dbReference>
<evidence type="ECO:0000259" key="10">
    <source>
        <dbReference type="Pfam" id="PF00955"/>
    </source>
</evidence>
<evidence type="ECO:0000313" key="12">
    <source>
        <dbReference type="EMBL" id="CAF0855350.1"/>
    </source>
</evidence>
<evidence type="ECO:0000256" key="7">
    <source>
        <dbReference type="ARBA" id="ARBA00023065"/>
    </source>
</evidence>
<dbReference type="PANTHER" id="PTHR11453:SF36">
    <property type="entry name" value="ANION EXCHANGE PROTEIN"/>
    <property type="match status" value="1"/>
</dbReference>
<feature type="transmembrane region" description="Helical" evidence="9">
    <location>
        <begin position="439"/>
        <end position="459"/>
    </location>
</feature>
<feature type="transmembrane region" description="Helical" evidence="9">
    <location>
        <begin position="918"/>
        <end position="936"/>
    </location>
</feature>
<dbReference type="GO" id="GO:0051453">
    <property type="term" value="P:regulation of intracellular pH"/>
    <property type="evidence" value="ECO:0007669"/>
    <property type="project" value="TreeGrafter"/>
</dbReference>
<comment type="similarity">
    <text evidence="2 9">Belongs to the anion exchanger (TC 2.A.31) family.</text>
</comment>